<dbReference type="Proteomes" id="UP000231896">
    <property type="component" value="Chromosome"/>
</dbReference>
<protein>
    <submittedName>
        <fullName evidence="1">Uncharacterized protein</fullName>
    </submittedName>
</protein>
<evidence type="ECO:0000313" key="2">
    <source>
        <dbReference type="Proteomes" id="UP000231896"/>
    </source>
</evidence>
<dbReference type="STRING" id="1408435.GCA_000685885_00676"/>
<dbReference type="KEGG" id="eml:EMELA_v1c04310"/>
<reference evidence="1 2" key="1">
    <citation type="submission" date="2017-11" db="EMBL/GenBank/DDBJ databases">
        <title>Genome sequence of Entomoplasma melaleucae M1 (ATCC 49191).</title>
        <authorList>
            <person name="Lo W.-S."/>
            <person name="Gasparich G.E."/>
            <person name="Kuo C.-H."/>
        </authorList>
    </citation>
    <scope>NUCLEOTIDE SEQUENCE [LARGE SCALE GENOMIC DNA]</scope>
    <source>
        <strain evidence="1 2">M1</strain>
    </source>
</reference>
<evidence type="ECO:0000313" key="1">
    <source>
        <dbReference type="EMBL" id="ATZ17982.1"/>
    </source>
</evidence>
<dbReference type="RefSeq" id="WP_028124187.1">
    <property type="nucleotide sequence ID" value="NZ_CP024964.1"/>
</dbReference>
<organism evidence="1 2">
    <name type="scientific">Mesoplasma melaleucae</name>
    <dbReference type="NCBI Taxonomy" id="81459"/>
    <lineage>
        <taxon>Bacteria</taxon>
        <taxon>Bacillati</taxon>
        <taxon>Mycoplasmatota</taxon>
        <taxon>Mollicutes</taxon>
        <taxon>Entomoplasmatales</taxon>
        <taxon>Entomoplasmataceae</taxon>
        <taxon>Mesoplasma</taxon>
    </lineage>
</organism>
<proteinExistence type="predicted"/>
<dbReference type="AlphaFoldDB" id="A0A2K8NVX4"/>
<accession>A0A2K8NVX4</accession>
<gene>
    <name evidence="1" type="ORF">EMELA_v1c04310</name>
</gene>
<sequence length="155" mass="18446">MSNQTSLNKNIKLSEKEIQFRDLKIQRFVLKEILELVTKAGYDKTNLHFALNEGIGRDSYQFMMFTKEWINSVINDVELMPIKPKEKDKAKEKLMLISELYVVKEKCFKTYEINQDFFDKIISNLLAKGKLPSIRKIIKKLFIKSYEINRLRNIY</sequence>
<keyword evidence="2" id="KW-1185">Reference proteome</keyword>
<dbReference type="EMBL" id="CP024964">
    <property type="protein sequence ID" value="ATZ17982.1"/>
    <property type="molecule type" value="Genomic_DNA"/>
</dbReference>
<name>A0A2K8NVX4_9MOLU</name>